<evidence type="ECO:0000256" key="6">
    <source>
        <dbReference type="ARBA" id="ARBA00022989"/>
    </source>
</evidence>
<evidence type="ECO:0000313" key="10">
    <source>
        <dbReference type="EMBL" id="TXN32649.1"/>
    </source>
</evidence>
<dbReference type="Pfam" id="PF02653">
    <property type="entry name" value="BPD_transp_2"/>
    <property type="match status" value="1"/>
</dbReference>
<comment type="subcellular location">
    <subcellularLocation>
        <location evidence="1">Cell membrane</location>
        <topology evidence="1">Multi-pass membrane protein</topology>
    </subcellularLocation>
</comment>
<keyword evidence="6 9" id="KW-1133">Transmembrane helix</keyword>
<feature type="transmembrane region" description="Helical" evidence="9">
    <location>
        <begin position="79"/>
        <end position="97"/>
    </location>
</feature>
<evidence type="ECO:0000256" key="4">
    <source>
        <dbReference type="ARBA" id="ARBA00022519"/>
    </source>
</evidence>
<keyword evidence="7 9" id="KW-0472">Membrane</keyword>
<feature type="transmembrane region" description="Helical" evidence="9">
    <location>
        <begin position="196"/>
        <end position="216"/>
    </location>
</feature>
<dbReference type="InterPro" id="IPR001851">
    <property type="entry name" value="ABC_transp_permease"/>
</dbReference>
<sequence length="363" mass="36733">MGILASWTNHHLRGGSLRADSTYQEELMTSTIDKKTLDAPLKRVLGGGSVAIWVATVALFLVSPVIAPGSLGGPAVLGMLPFAAVLAIAGVGQTLVVQQRGLDLSVPGMMAFGAALVSGLPQNNGWPLGLAIVAAIVLPAAAGLVNGILVTRFGVMPLVATLGMNAVLLGTVFGLSNGTPAGAMQPLADFATSKSIGVPNALIVAILVVALIGFVTQRSIIGRRLTAVGVSEKAASVLGIGVGLYQIVAYAFAGALYGVAAILYTGYVTTPPLFFGDAYLLPTVAAVVLGGTALTGGRAAIVASGVAALFLTQLAQLLRAVGLPEAMQLLIQAGVLIIVVLLREIVPRISAALARRRLSPAPA</sequence>
<feature type="transmembrane region" description="Helical" evidence="9">
    <location>
        <begin position="301"/>
        <end position="321"/>
    </location>
</feature>
<dbReference type="CDD" id="cd06579">
    <property type="entry name" value="TM_PBP1_transp_AraH_like"/>
    <property type="match status" value="1"/>
</dbReference>
<evidence type="ECO:0000256" key="9">
    <source>
        <dbReference type="SAM" id="Phobius"/>
    </source>
</evidence>
<dbReference type="GO" id="GO:0022857">
    <property type="term" value="F:transmembrane transporter activity"/>
    <property type="evidence" value="ECO:0007669"/>
    <property type="project" value="InterPro"/>
</dbReference>
<dbReference type="GO" id="GO:0005886">
    <property type="term" value="C:plasma membrane"/>
    <property type="evidence" value="ECO:0007669"/>
    <property type="project" value="UniProtKB-SubCell"/>
</dbReference>
<feature type="transmembrane region" description="Helical" evidence="9">
    <location>
        <begin position="327"/>
        <end position="346"/>
    </location>
</feature>
<feature type="transmembrane region" description="Helical" evidence="9">
    <location>
        <begin position="126"/>
        <end position="148"/>
    </location>
</feature>
<feature type="transmembrane region" description="Helical" evidence="9">
    <location>
        <begin position="155"/>
        <end position="176"/>
    </location>
</feature>
<evidence type="ECO:0000256" key="2">
    <source>
        <dbReference type="ARBA" id="ARBA00022448"/>
    </source>
</evidence>
<dbReference type="PANTHER" id="PTHR32196">
    <property type="entry name" value="ABC TRANSPORTER PERMEASE PROTEIN YPHD-RELATED-RELATED"/>
    <property type="match status" value="1"/>
</dbReference>
<dbReference type="PANTHER" id="PTHR32196:SF71">
    <property type="entry name" value="AUTOINDUCER 2 IMPORT SYSTEM PERMEASE PROTEIN LSRD"/>
    <property type="match status" value="1"/>
</dbReference>
<keyword evidence="3" id="KW-1003">Cell membrane</keyword>
<keyword evidence="4" id="KW-0997">Cell inner membrane</keyword>
<evidence type="ECO:0000256" key="5">
    <source>
        <dbReference type="ARBA" id="ARBA00022692"/>
    </source>
</evidence>
<feature type="transmembrane region" description="Helical" evidence="9">
    <location>
        <begin position="44"/>
        <end position="67"/>
    </location>
</feature>
<organism evidence="10 11">
    <name type="scientific">Lacisediminihabitans profunda</name>
    <dbReference type="NCBI Taxonomy" id="2594790"/>
    <lineage>
        <taxon>Bacteria</taxon>
        <taxon>Bacillati</taxon>
        <taxon>Actinomycetota</taxon>
        <taxon>Actinomycetes</taxon>
        <taxon>Micrococcales</taxon>
        <taxon>Microbacteriaceae</taxon>
        <taxon>Lacisediminihabitans</taxon>
    </lineage>
</organism>
<keyword evidence="11" id="KW-1185">Reference proteome</keyword>
<evidence type="ECO:0000313" key="11">
    <source>
        <dbReference type="Proteomes" id="UP000321379"/>
    </source>
</evidence>
<proteinExistence type="predicted"/>
<protein>
    <recommendedName>
        <fullName evidence="8">Autoinducer 2 import system permease protein LsrD</fullName>
    </recommendedName>
</protein>
<evidence type="ECO:0000256" key="7">
    <source>
        <dbReference type="ARBA" id="ARBA00023136"/>
    </source>
</evidence>
<evidence type="ECO:0000256" key="1">
    <source>
        <dbReference type="ARBA" id="ARBA00004651"/>
    </source>
</evidence>
<dbReference type="Proteomes" id="UP000321379">
    <property type="component" value="Unassembled WGS sequence"/>
</dbReference>
<evidence type="ECO:0000256" key="3">
    <source>
        <dbReference type="ARBA" id="ARBA00022475"/>
    </source>
</evidence>
<reference evidence="10 11" key="1">
    <citation type="submission" date="2019-08" db="EMBL/GenBank/DDBJ databases">
        <title>Bacterial whole genome sequence for Glaciihabitans sp. CHu50b-6-2.</title>
        <authorList>
            <person name="Jin L."/>
        </authorList>
    </citation>
    <scope>NUCLEOTIDE SEQUENCE [LARGE SCALE GENOMIC DNA]</scope>
    <source>
        <strain evidence="10 11">CHu50b-6-2</strain>
    </source>
</reference>
<feature type="transmembrane region" description="Helical" evidence="9">
    <location>
        <begin position="273"/>
        <end position="294"/>
    </location>
</feature>
<keyword evidence="5 9" id="KW-0812">Transmembrane</keyword>
<accession>A0A5C8UY64</accession>
<dbReference type="AlphaFoldDB" id="A0A5C8UY64"/>
<comment type="caution">
    <text evidence="10">The sequence shown here is derived from an EMBL/GenBank/DDBJ whole genome shotgun (WGS) entry which is preliminary data.</text>
</comment>
<keyword evidence="2" id="KW-0813">Transport</keyword>
<dbReference type="EMBL" id="VRMG01000002">
    <property type="protein sequence ID" value="TXN32649.1"/>
    <property type="molecule type" value="Genomic_DNA"/>
</dbReference>
<feature type="transmembrane region" description="Helical" evidence="9">
    <location>
        <begin position="237"/>
        <end position="267"/>
    </location>
</feature>
<feature type="transmembrane region" description="Helical" evidence="9">
    <location>
        <begin position="104"/>
        <end position="120"/>
    </location>
</feature>
<name>A0A5C8UY64_9MICO</name>
<gene>
    <name evidence="10" type="ORF">FVP33_00815</name>
</gene>
<evidence type="ECO:0000256" key="8">
    <source>
        <dbReference type="ARBA" id="ARBA00039381"/>
    </source>
</evidence>